<dbReference type="GO" id="GO:0052650">
    <property type="term" value="F:all-trans-retinol dehydrogenase (NADP+) activity"/>
    <property type="evidence" value="ECO:0007669"/>
    <property type="project" value="UniProtKB-EC"/>
</dbReference>
<accession>E4Y6T8</accession>
<evidence type="ECO:0000256" key="14">
    <source>
        <dbReference type="RuleBase" id="RU000363"/>
    </source>
</evidence>
<dbReference type="PRINTS" id="PR00081">
    <property type="entry name" value="GDHRDH"/>
</dbReference>
<evidence type="ECO:0000256" key="4">
    <source>
        <dbReference type="ARBA" id="ARBA00022692"/>
    </source>
</evidence>
<dbReference type="CDD" id="cd05339">
    <property type="entry name" value="17beta-HSDXI-like_SDR_c"/>
    <property type="match status" value="1"/>
</dbReference>
<dbReference type="PANTHER" id="PTHR24322:SF736">
    <property type="entry name" value="RETINOL DEHYDROGENASE 10"/>
    <property type="match status" value="1"/>
</dbReference>
<name>E4Y6T8_OIKDI</name>
<keyword evidence="9" id="KW-0472">Membrane</keyword>
<keyword evidence="5" id="KW-0521">NADP</keyword>
<dbReference type="EMBL" id="FN654299">
    <property type="protein sequence ID" value="CBY31338.1"/>
    <property type="molecule type" value="Genomic_DNA"/>
</dbReference>
<evidence type="ECO:0000313" key="15">
    <source>
        <dbReference type="EMBL" id="CBY31338.1"/>
    </source>
</evidence>
<dbReference type="InterPro" id="IPR020904">
    <property type="entry name" value="Sc_DH/Rdtase_CS"/>
</dbReference>
<comment type="catalytic activity">
    <reaction evidence="10">
        <text>all-trans-retinol + NADP(+) = all-trans-retinal + NADPH + H(+)</text>
        <dbReference type="Rhea" id="RHEA:25033"/>
        <dbReference type="ChEBI" id="CHEBI:15378"/>
        <dbReference type="ChEBI" id="CHEBI:17336"/>
        <dbReference type="ChEBI" id="CHEBI:17898"/>
        <dbReference type="ChEBI" id="CHEBI:57783"/>
        <dbReference type="ChEBI" id="CHEBI:58349"/>
        <dbReference type="EC" id="1.1.1.300"/>
    </reaction>
</comment>
<gene>
    <name evidence="15" type="ORF">GSOID_T00025237001</name>
</gene>
<organism evidence="15">
    <name type="scientific">Oikopleura dioica</name>
    <name type="common">Tunicate</name>
    <dbReference type="NCBI Taxonomy" id="34765"/>
    <lineage>
        <taxon>Eukaryota</taxon>
        <taxon>Metazoa</taxon>
        <taxon>Chordata</taxon>
        <taxon>Tunicata</taxon>
        <taxon>Appendicularia</taxon>
        <taxon>Copelata</taxon>
        <taxon>Oikopleuridae</taxon>
        <taxon>Oikopleura</taxon>
    </lineage>
</organism>
<evidence type="ECO:0000256" key="7">
    <source>
        <dbReference type="ARBA" id="ARBA00023002"/>
    </source>
</evidence>
<comment type="similarity">
    <text evidence="2 14">Belongs to the short-chain dehydrogenases/reductases (SDR) family.</text>
</comment>
<keyword evidence="6" id="KW-1133">Transmembrane helix</keyword>
<dbReference type="EC" id="1.1.1.300" evidence="3"/>
<evidence type="ECO:0000256" key="5">
    <source>
        <dbReference type="ARBA" id="ARBA00022857"/>
    </source>
</evidence>
<protein>
    <recommendedName>
        <fullName evidence="12">Short-chain dehydrogenase/reductase 3</fullName>
        <ecNumber evidence="3">1.1.1.300</ecNumber>
    </recommendedName>
    <alternativeName>
        <fullName evidence="13">Retinal short-chain dehydrogenase/reductase 1</fullName>
    </alternativeName>
</protein>
<dbReference type="AlphaFoldDB" id="E4Y6T8"/>
<dbReference type="Pfam" id="PF00106">
    <property type="entry name" value="adh_short"/>
    <property type="match status" value="1"/>
</dbReference>
<evidence type="ECO:0000256" key="11">
    <source>
        <dbReference type="ARBA" id="ARBA00059620"/>
    </source>
</evidence>
<proteinExistence type="inferred from homology"/>
<evidence type="ECO:0000256" key="3">
    <source>
        <dbReference type="ARBA" id="ARBA00012852"/>
    </source>
</evidence>
<keyword evidence="7" id="KW-0560">Oxidoreductase</keyword>
<evidence type="ECO:0000256" key="9">
    <source>
        <dbReference type="ARBA" id="ARBA00023136"/>
    </source>
</evidence>
<dbReference type="PRINTS" id="PR00080">
    <property type="entry name" value="SDRFAMILY"/>
</dbReference>
<evidence type="ECO:0000256" key="6">
    <source>
        <dbReference type="ARBA" id="ARBA00022989"/>
    </source>
</evidence>
<keyword evidence="4" id="KW-0812">Transmembrane</keyword>
<dbReference type="GO" id="GO:0016020">
    <property type="term" value="C:membrane"/>
    <property type="evidence" value="ECO:0007669"/>
    <property type="project" value="UniProtKB-SubCell"/>
</dbReference>
<reference evidence="15" key="1">
    <citation type="journal article" date="2010" name="Science">
        <title>Plasticity of animal genome architecture unmasked by rapid evolution of a pelagic tunicate.</title>
        <authorList>
            <person name="Denoeud F."/>
            <person name="Henriet S."/>
            <person name="Mungpakdee S."/>
            <person name="Aury J.M."/>
            <person name="Da Silva C."/>
            <person name="Brinkmann H."/>
            <person name="Mikhaleva J."/>
            <person name="Olsen L.C."/>
            <person name="Jubin C."/>
            <person name="Canestro C."/>
            <person name="Bouquet J.M."/>
            <person name="Danks G."/>
            <person name="Poulain J."/>
            <person name="Campsteijn C."/>
            <person name="Adamski M."/>
            <person name="Cross I."/>
            <person name="Yadetie F."/>
            <person name="Muffato M."/>
            <person name="Louis A."/>
            <person name="Butcher S."/>
            <person name="Tsagkogeorga G."/>
            <person name="Konrad A."/>
            <person name="Singh S."/>
            <person name="Jensen M.F."/>
            <person name="Cong E.H."/>
            <person name="Eikeseth-Otteraa H."/>
            <person name="Noel B."/>
            <person name="Anthouard V."/>
            <person name="Porcel B.M."/>
            <person name="Kachouri-Lafond R."/>
            <person name="Nishino A."/>
            <person name="Ugolini M."/>
            <person name="Chourrout P."/>
            <person name="Nishida H."/>
            <person name="Aasland R."/>
            <person name="Huzurbazar S."/>
            <person name="Westhof E."/>
            <person name="Delsuc F."/>
            <person name="Lehrach H."/>
            <person name="Reinhardt R."/>
            <person name="Weissenbach J."/>
            <person name="Roy S.W."/>
            <person name="Artiguenave F."/>
            <person name="Postlethwait J.H."/>
            <person name="Manak J.R."/>
            <person name="Thompson E.M."/>
            <person name="Jaillon O."/>
            <person name="Du Pasquier L."/>
            <person name="Boudinot P."/>
            <person name="Liberles D.A."/>
            <person name="Volff J.N."/>
            <person name="Philippe H."/>
            <person name="Lenhard B."/>
            <person name="Roest Crollius H."/>
            <person name="Wincker P."/>
            <person name="Chourrout D."/>
        </authorList>
    </citation>
    <scope>NUCLEOTIDE SEQUENCE [LARGE SCALE GENOMIC DNA]</scope>
</reference>
<dbReference type="InterPro" id="IPR002347">
    <property type="entry name" value="SDR_fam"/>
</dbReference>
<evidence type="ECO:0000256" key="12">
    <source>
        <dbReference type="ARBA" id="ARBA00068717"/>
    </source>
</evidence>
<sequence length="304" mass="33126">MISFKNDLKPLILCFYEIFKSILLFPIPKTRKLLKGEVAVVTGAGSGLGAGVSKQLAAKGVTVICWDVNVRGNINTVNEIINSGGKAFSFKCDVSNREEVYAVAKESAKIAGDVTILVNNAGVVGGKSFVEEDDKMILKTFEVNAISHFWTTKAFLPKMMEKNHGHIVSISSGAGYFAVPGLTDYCASKAAAAHFANSLSMEMFRDKKDVKVSWICPYAINTGFFDGFQANRPLVSTILEPQSVIDDIVKAIETDSDRVLLPGRLCLLDFAQVVLPRKAFLHLCKWGGNFEAMNSVSSFSFMIS</sequence>
<dbReference type="FunFam" id="3.40.50.720:FF:000131">
    <property type="entry name" value="Short-chain dehydrogenase/reductase 3"/>
    <property type="match status" value="1"/>
</dbReference>
<evidence type="ECO:0000256" key="2">
    <source>
        <dbReference type="ARBA" id="ARBA00006484"/>
    </source>
</evidence>
<comment type="subcellular location">
    <subcellularLocation>
        <location evidence="1">Membrane</location>
        <topology evidence="1">Multi-pass membrane protein</topology>
    </subcellularLocation>
</comment>
<evidence type="ECO:0000256" key="1">
    <source>
        <dbReference type="ARBA" id="ARBA00004141"/>
    </source>
</evidence>
<dbReference type="InterPro" id="IPR036291">
    <property type="entry name" value="NAD(P)-bd_dom_sf"/>
</dbReference>
<dbReference type="Gene3D" id="3.40.50.720">
    <property type="entry name" value="NAD(P)-binding Rossmann-like Domain"/>
    <property type="match status" value="1"/>
</dbReference>
<keyword evidence="8" id="KW-0443">Lipid metabolism</keyword>
<dbReference type="Proteomes" id="UP000011014">
    <property type="component" value="Unassembled WGS sequence"/>
</dbReference>
<dbReference type="SUPFAM" id="SSF51735">
    <property type="entry name" value="NAD(P)-binding Rossmann-fold domains"/>
    <property type="match status" value="1"/>
</dbReference>
<evidence type="ECO:0000256" key="13">
    <source>
        <dbReference type="ARBA" id="ARBA00082544"/>
    </source>
</evidence>
<evidence type="ECO:0000256" key="8">
    <source>
        <dbReference type="ARBA" id="ARBA00023098"/>
    </source>
</evidence>
<evidence type="ECO:0000256" key="10">
    <source>
        <dbReference type="ARBA" id="ARBA00050568"/>
    </source>
</evidence>
<comment type="function">
    <text evidence="11">Catalyzes the reduction of all-trans-retinal to all-trans-retinol in the presence of NADPH.</text>
</comment>
<dbReference type="PROSITE" id="PS00061">
    <property type="entry name" value="ADH_SHORT"/>
    <property type="match status" value="1"/>
</dbReference>
<dbReference type="PANTHER" id="PTHR24322">
    <property type="entry name" value="PKSB"/>
    <property type="match status" value="1"/>
</dbReference>